<dbReference type="Proteomes" id="UP000199627">
    <property type="component" value="Unassembled WGS sequence"/>
</dbReference>
<reference evidence="2" key="1">
    <citation type="submission" date="2016-10" db="EMBL/GenBank/DDBJ databases">
        <authorList>
            <person name="Varghese N."/>
            <person name="Submissions S."/>
        </authorList>
    </citation>
    <scope>NUCLEOTIDE SEQUENCE [LARGE SCALE GENOMIC DNA]</scope>
    <source>
        <strain evidence="2">DSM 17072</strain>
    </source>
</reference>
<organism evidence="1 2">
    <name type="scientific">Chryseobacterium soldanellicola</name>
    <dbReference type="NCBI Taxonomy" id="311333"/>
    <lineage>
        <taxon>Bacteria</taxon>
        <taxon>Pseudomonadati</taxon>
        <taxon>Bacteroidota</taxon>
        <taxon>Flavobacteriia</taxon>
        <taxon>Flavobacteriales</taxon>
        <taxon>Weeksellaceae</taxon>
        <taxon>Chryseobacterium group</taxon>
        <taxon>Chryseobacterium</taxon>
    </lineage>
</organism>
<keyword evidence="2" id="KW-1185">Reference proteome</keyword>
<dbReference type="AlphaFoldDB" id="A0A1H1FDM5"/>
<sequence length="70" mass="7919">MSISYYDFKNLPTQSQYELALAEGKVISETSKDGLKFVLYELSSFSVEIVYKTINNKIEGLSVFQNKGTL</sequence>
<protein>
    <submittedName>
        <fullName evidence="1">Uncharacterized protein</fullName>
    </submittedName>
</protein>
<gene>
    <name evidence="1" type="ORF">SAMN05421664_3004</name>
</gene>
<dbReference type="EMBL" id="FNKL01000004">
    <property type="protein sequence ID" value="SDQ98894.1"/>
    <property type="molecule type" value="Genomic_DNA"/>
</dbReference>
<dbReference type="OrthoDB" id="1271098at2"/>
<proteinExistence type="predicted"/>
<evidence type="ECO:0000313" key="2">
    <source>
        <dbReference type="Proteomes" id="UP000199627"/>
    </source>
</evidence>
<name>A0A1H1FDM5_9FLAO</name>
<dbReference type="RefSeq" id="WP_089756522.1">
    <property type="nucleotide sequence ID" value="NZ_FNKL01000004.1"/>
</dbReference>
<accession>A0A1H1FDM5</accession>
<evidence type="ECO:0000313" key="1">
    <source>
        <dbReference type="EMBL" id="SDQ98894.1"/>
    </source>
</evidence>
<dbReference type="STRING" id="311333.SAMN05421664_3004"/>